<proteinExistence type="predicted"/>
<dbReference type="InterPro" id="IPR052344">
    <property type="entry name" value="Transposase-related"/>
</dbReference>
<organism evidence="1 2">
    <name type="scientific">Flavobacterium yafengii</name>
    <dbReference type="NCBI Taxonomy" id="3041253"/>
    <lineage>
        <taxon>Bacteria</taxon>
        <taxon>Pseudomonadati</taxon>
        <taxon>Bacteroidota</taxon>
        <taxon>Flavobacteriia</taxon>
        <taxon>Flavobacteriales</taxon>
        <taxon>Flavobacteriaceae</taxon>
        <taxon>Flavobacterium</taxon>
    </lineage>
</organism>
<accession>A0AAW6TRU1</accession>
<sequence length="102" mass="11636">MALPSHLPINEIILEPTENIEGMKCIGQEITDELEYAPVKLFINRYIRNKYVAPADEKGNQQVKIVSLDFRPIPKCIAGTTLLSQIISDNFVDHLPLYRQIQ</sequence>
<dbReference type="Proteomes" id="UP001228643">
    <property type="component" value="Unassembled WGS sequence"/>
</dbReference>
<keyword evidence="2" id="KW-1185">Reference proteome</keyword>
<comment type="caution">
    <text evidence="1">The sequence shown here is derived from an EMBL/GenBank/DDBJ whole genome shotgun (WGS) entry which is preliminary data.</text>
</comment>
<dbReference type="PANTHER" id="PTHR33678">
    <property type="entry name" value="BLL1576 PROTEIN"/>
    <property type="match status" value="1"/>
</dbReference>
<dbReference type="EMBL" id="JASCRY010000003">
    <property type="protein sequence ID" value="MDI5950348.1"/>
    <property type="molecule type" value="Genomic_DNA"/>
</dbReference>
<evidence type="ECO:0000313" key="2">
    <source>
        <dbReference type="Proteomes" id="UP001228643"/>
    </source>
</evidence>
<name>A0AAW6TRU1_9FLAO</name>
<dbReference type="RefSeq" id="WP_282716921.1">
    <property type="nucleotide sequence ID" value="NZ_JASCRX010000005.1"/>
</dbReference>
<dbReference type="AlphaFoldDB" id="A0AAW6TRU1"/>
<protein>
    <submittedName>
        <fullName evidence="1">Uncharacterized protein</fullName>
    </submittedName>
</protein>
<dbReference type="PANTHER" id="PTHR33678:SF1">
    <property type="entry name" value="BLL1576 PROTEIN"/>
    <property type="match status" value="1"/>
</dbReference>
<gene>
    <name evidence="1" type="ORF">QLS97_11890</name>
</gene>
<evidence type="ECO:0000313" key="1">
    <source>
        <dbReference type="EMBL" id="MDI5950348.1"/>
    </source>
</evidence>
<reference evidence="1 2" key="1">
    <citation type="submission" date="2023-04" db="EMBL/GenBank/DDBJ databases">
        <title>Two novel species of Flavobacterium.</title>
        <authorList>
            <person name="Liu Q."/>
            <person name="Xin Y.-H."/>
        </authorList>
    </citation>
    <scope>NUCLEOTIDE SEQUENCE [LARGE SCALE GENOMIC DNA]</scope>
    <source>
        <strain evidence="1 2">LB2P87</strain>
    </source>
</reference>